<dbReference type="AlphaFoldDB" id="A0A0V0HBY6"/>
<sequence length="62" mass="7311">KYEELVKYLKGRITLKPKFLKLFGSVFDFVLFVLFVRVSRVVFRCESCCRRSSSPWSQFAAP</sequence>
<evidence type="ECO:0000256" key="1">
    <source>
        <dbReference type="SAM" id="Phobius"/>
    </source>
</evidence>
<keyword evidence="1" id="KW-1133">Transmembrane helix</keyword>
<proteinExistence type="predicted"/>
<keyword evidence="1" id="KW-0472">Membrane</keyword>
<reference evidence="2" key="1">
    <citation type="submission" date="2015-12" db="EMBL/GenBank/DDBJ databases">
        <title>Gene expression during late stages of embryo sac development: a critical building block for successful pollen-pistil interactions.</title>
        <authorList>
            <person name="Liu Y."/>
            <person name="Joly V."/>
            <person name="Sabar M."/>
            <person name="Matton D.P."/>
        </authorList>
    </citation>
    <scope>NUCLEOTIDE SEQUENCE</scope>
</reference>
<accession>A0A0V0HBY6</accession>
<keyword evidence="1" id="KW-0812">Transmembrane</keyword>
<evidence type="ECO:0000313" key="2">
    <source>
        <dbReference type="EMBL" id="JAP17954.1"/>
    </source>
</evidence>
<dbReference type="EMBL" id="GEDG01021869">
    <property type="protein sequence ID" value="JAP17954.1"/>
    <property type="molecule type" value="Transcribed_RNA"/>
</dbReference>
<name>A0A0V0HBY6_SOLCH</name>
<protein>
    <submittedName>
        <fullName evidence="2">Putative ovule protein</fullName>
    </submittedName>
</protein>
<feature type="non-terminal residue" evidence="2">
    <location>
        <position position="1"/>
    </location>
</feature>
<feature type="transmembrane region" description="Helical" evidence="1">
    <location>
        <begin position="20"/>
        <end position="43"/>
    </location>
</feature>
<organism evidence="2">
    <name type="scientific">Solanum chacoense</name>
    <name type="common">Chaco potato</name>
    <dbReference type="NCBI Taxonomy" id="4108"/>
    <lineage>
        <taxon>Eukaryota</taxon>
        <taxon>Viridiplantae</taxon>
        <taxon>Streptophyta</taxon>
        <taxon>Embryophyta</taxon>
        <taxon>Tracheophyta</taxon>
        <taxon>Spermatophyta</taxon>
        <taxon>Magnoliopsida</taxon>
        <taxon>eudicotyledons</taxon>
        <taxon>Gunneridae</taxon>
        <taxon>Pentapetalae</taxon>
        <taxon>asterids</taxon>
        <taxon>lamiids</taxon>
        <taxon>Solanales</taxon>
        <taxon>Solanaceae</taxon>
        <taxon>Solanoideae</taxon>
        <taxon>Solaneae</taxon>
        <taxon>Solanum</taxon>
    </lineage>
</organism>